<gene>
    <name evidence="1" type="ORF">F7O97_31725</name>
</gene>
<comment type="caution">
    <text evidence="1">The sequence shown here is derived from an EMBL/GenBank/DDBJ whole genome shotgun (WGS) entry which is preliminary data.</text>
</comment>
<name>A0A643ILQ6_PSEAI</name>
<accession>A0A643ILQ6</accession>
<evidence type="ECO:0000313" key="1">
    <source>
        <dbReference type="EMBL" id="KAB0757789.1"/>
    </source>
</evidence>
<feature type="non-terminal residue" evidence="1">
    <location>
        <position position="80"/>
    </location>
</feature>
<organism evidence="1">
    <name type="scientific">Pseudomonas aeruginosa</name>
    <dbReference type="NCBI Taxonomy" id="287"/>
    <lineage>
        <taxon>Bacteria</taxon>
        <taxon>Pseudomonadati</taxon>
        <taxon>Pseudomonadota</taxon>
        <taxon>Gammaproteobacteria</taxon>
        <taxon>Pseudomonadales</taxon>
        <taxon>Pseudomonadaceae</taxon>
        <taxon>Pseudomonas</taxon>
    </lineage>
</organism>
<feature type="non-terminal residue" evidence="1">
    <location>
        <position position="1"/>
    </location>
</feature>
<dbReference type="AlphaFoldDB" id="A0A643ILQ6"/>
<sequence length="80" mass="8875">LPRPEGALHDWEIFVGLARAFAARNGQELKPTLEPQQMIDLGPLRPNLAPRLKTADQRIQAAPPLFVDDLQRFAAQPLPA</sequence>
<protein>
    <submittedName>
        <fullName evidence="1">Molybdopterin oxidoreductase family protein</fullName>
    </submittedName>
</protein>
<reference evidence="1" key="1">
    <citation type="submission" date="2019-09" db="EMBL/GenBank/DDBJ databases">
        <title>Whole genome sequence analysis of bacterial isolates in patients.</title>
        <authorList>
            <person name="Jeong K.C."/>
        </authorList>
    </citation>
    <scope>NUCLEOTIDE SEQUENCE</scope>
    <source>
        <strain evidence="1">KCJ3K105</strain>
    </source>
</reference>
<proteinExistence type="predicted"/>
<dbReference type="EMBL" id="VZIV01000279">
    <property type="protein sequence ID" value="KAB0757789.1"/>
    <property type="molecule type" value="Genomic_DNA"/>
</dbReference>